<accession>A0ABM8UA59</accession>
<reference evidence="1 2" key="1">
    <citation type="submission" date="2021-04" db="EMBL/GenBank/DDBJ databases">
        <authorList>
            <person name="Vanwijnsberghe S."/>
        </authorList>
    </citation>
    <scope>NUCLEOTIDE SEQUENCE [LARGE SCALE GENOMIC DNA]</scope>
    <source>
        <strain evidence="1 2">LMG 32171</strain>
    </source>
</reference>
<keyword evidence="2" id="KW-1185">Reference proteome</keyword>
<dbReference type="Gene3D" id="2.60.120.620">
    <property type="entry name" value="q2cbj1_9rhob like domain"/>
    <property type="match status" value="1"/>
</dbReference>
<protein>
    <submittedName>
        <fullName evidence="1">L-proline trans-4-hydroxylase</fullName>
        <ecNumber evidence="1">1.14.11.57</ecNumber>
    </submittedName>
</protein>
<dbReference type="Pfam" id="PF05721">
    <property type="entry name" value="PhyH"/>
    <property type="match status" value="1"/>
</dbReference>
<gene>
    <name evidence="1" type="ORF">R54767_04859</name>
</gene>
<dbReference type="InterPro" id="IPR008775">
    <property type="entry name" value="Phytyl_CoA_dOase-like"/>
</dbReference>
<dbReference type="PANTHER" id="PTHR20883:SF51">
    <property type="entry name" value="PHYTANOYL-COA HYDROXYLASE"/>
    <property type="match status" value="1"/>
</dbReference>
<comment type="caution">
    <text evidence="1">The sequence shown here is derived from an EMBL/GenBank/DDBJ whole genome shotgun (WGS) entry which is preliminary data.</text>
</comment>
<dbReference type="PANTHER" id="PTHR20883">
    <property type="entry name" value="PHYTANOYL-COA DIOXYGENASE DOMAIN CONTAINING 1"/>
    <property type="match status" value="1"/>
</dbReference>
<name>A0ABM8UA59_9BURK</name>
<dbReference type="SUPFAM" id="SSF51197">
    <property type="entry name" value="Clavaminate synthase-like"/>
    <property type="match status" value="1"/>
</dbReference>
<sequence length="234" mass="26201">MDRVFSEESAANVKEKNSNVVRTAFGLHLRDEVFGKLVRHPRFVEPAQQIAGPDLYVMQSKINVKEAITGEMWQWHQDFATHHRDDGVPEPLALNLHVFLDDVNEFNGPLYFIRGSHRAGASDAHYDTVTTSHPWWVVPTEVVRKVGEKRDLVSATGPAGTALIFGDSLIHGSPPNLSPWTRAIFSLILDPVANRYTKDKRPEHIHHRDVTPVTALDDGCLTDMSRLGVRKATA</sequence>
<evidence type="ECO:0000313" key="2">
    <source>
        <dbReference type="Proteomes" id="UP000789752"/>
    </source>
</evidence>
<dbReference type="Proteomes" id="UP000789752">
    <property type="component" value="Unassembled WGS sequence"/>
</dbReference>
<organism evidence="1 2">
    <name type="scientific">Paraburkholderia gardini</name>
    <dbReference type="NCBI Taxonomy" id="2823469"/>
    <lineage>
        <taxon>Bacteria</taxon>
        <taxon>Pseudomonadati</taxon>
        <taxon>Pseudomonadota</taxon>
        <taxon>Betaproteobacteria</taxon>
        <taxon>Burkholderiales</taxon>
        <taxon>Burkholderiaceae</taxon>
        <taxon>Paraburkholderia</taxon>
    </lineage>
</organism>
<evidence type="ECO:0000313" key="1">
    <source>
        <dbReference type="EMBL" id="CAG4922104.1"/>
    </source>
</evidence>
<keyword evidence="1" id="KW-0560">Oxidoreductase</keyword>
<dbReference type="GO" id="GO:0016491">
    <property type="term" value="F:oxidoreductase activity"/>
    <property type="evidence" value="ECO:0007669"/>
    <property type="project" value="UniProtKB-KW"/>
</dbReference>
<dbReference type="EC" id="1.14.11.57" evidence="1"/>
<proteinExistence type="predicted"/>
<dbReference type="EMBL" id="CAJQYY010000038">
    <property type="protein sequence ID" value="CAG4922104.1"/>
    <property type="molecule type" value="Genomic_DNA"/>
</dbReference>